<keyword evidence="1" id="KW-0812">Transmembrane</keyword>
<dbReference type="STRING" id="1127696.HMPREF9134_01457"/>
<feature type="transmembrane region" description="Helical" evidence="1">
    <location>
        <begin position="16"/>
        <end position="36"/>
    </location>
</feature>
<comment type="caution">
    <text evidence="2">The sequence shown here is derived from an EMBL/GenBank/DDBJ whole genome shotgun (WGS) entry which is preliminary data.</text>
</comment>
<gene>
    <name evidence="2" type="ORF">HMPREF9134_01457</name>
</gene>
<sequence>MSCAEGTAHSVLLPTFRFPLLDGLVALASLVAFVLFSSNRH</sequence>
<accession>L1NBG7</accession>
<keyword evidence="1" id="KW-1133">Transmembrane helix</keyword>
<reference evidence="2 3" key="1">
    <citation type="submission" date="2012-05" db="EMBL/GenBank/DDBJ databases">
        <authorList>
            <person name="Weinstock G."/>
            <person name="Sodergren E."/>
            <person name="Lobos E.A."/>
            <person name="Fulton L."/>
            <person name="Fulton R."/>
            <person name="Courtney L."/>
            <person name="Fronick C."/>
            <person name="O'Laughlin M."/>
            <person name="Godfrey J."/>
            <person name="Wilson R.M."/>
            <person name="Miner T."/>
            <person name="Farmer C."/>
            <person name="Delehaunty K."/>
            <person name="Cordes M."/>
            <person name="Minx P."/>
            <person name="Tomlinson C."/>
            <person name="Chen J."/>
            <person name="Wollam A."/>
            <person name="Pepin K.H."/>
            <person name="Bhonagiri V."/>
            <person name="Zhang X."/>
            <person name="Suruliraj S."/>
            <person name="Warren W."/>
            <person name="Mitreva M."/>
            <person name="Mardis E.R."/>
            <person name="Wilson R.K."/>
        </authorList>
    </citation>
    <scope>NUCLEOTIDE SEQUENCE [LARGE SCALE GENOMIC DNA]</scope>
    <source>
        <strain evidence="2 3">F0037</strain>
    </source>
</reference>
<dbReference type="Proteomes" id="UP000010408">
    <property type="component" value="Unassembled WGS sequence"/>
</dbReference>
<keyword evidence="1" id="KW-0472">Membrane</keyword>
<name>L1NBG7_9PORP</name>
<organism evidence="2 3">
    <name type="scientific">Porphyromonas catoniae F0037</name>
    <dbReference type="NCBI Taxonomy" id="1127696"/>
    <lineage>
        <taxon>Bacteria</taxon>
        <taxon>Pseudomonadati</taxon>
        <taxon>Bacteroidota</taxon>
        <taxon>Bacteroidia</taxon>
        <taxon>Bacteroidales</taxon>
        <taxon>Porphyromonadaceae</taxon>
        <taxon>Porphyromonas</taxon>
    </lineage>
</organism>
<evidence type="ECO:0000313" key="2">
    <source>
        <dbReference type="EMBL" id="EKY00718.1"/>
    </source>
</evidence>
<dbReference type="AlphaFoldDB" id="L1NBG7"/>
<evidence type="ECO:0000256" key="1">
    <source>
        <dbReference type="SAM" id="Phobius"/>
    </source>
</evidence>
<dbReference type="HOGENOM" id="CLU_3274311_0_0_10"/>
<dbReference type="PATRIC" id="fig|1127696.3.peg.1317"/>
<dbReference type="EMBL" id="AMEQ01000037">
    <property type="protein sequence ID" value="EKY00718.1"/>
    <property type="molecule type" value="Genomic_DNA"/>
</dbReference>
<evidence type="ECO:0000313" key="3">
    <source>
        <dbReference type="Proteomes" id="UP000010408"/>
    </source>
</evidence>
<proteinExistence type="predicted"/>
<protein>
    <submittedName>
        <fullName evidence="2">Uncharacterized protein</fullName>
    </submittedName>
</protein>